<protein>
    <submittedName>
        <fullName evidence="1">Chromosome segregation ATPase</fullName>
    </submittedName>
</protein>
<name>A0A840XT21_9PROT</name>
<dbReference type="AlphaFoldDB" id="A0A840XT21"/>
<dbReference type="GO" id="GO:0042597">
    <property type="term" value="C:periplasmic space"/>
    <property type="evidence" value="ECO:0007669"/>
    <property type="project" value="InterPro"/>
</dbReference>
<sequence>MMQPMMQQMMQGRMAAAAMQPFRRIEGQLAYFRAELRITDAQAQPWNAFADAVRAQAERLRQATQQAMAGAAEVGPAPQQMERRIALLSAHLDAMRAVAAAATPLYAALSEEQRRTADELMAEHFRTMRMGMRMP</sequence>
<dbReference type="RefSeq" id="WP_184487208.1">
    <property type="nucleotide sequence ID" value="NZ_JACIJE010000019.1"/>
</dbReference>
<organism evidence="1 2">
    <name type="scientific">Neoroseomonas alkaliterrae</name>
    <dbReference type="NCBI Taxonomy" id="1452450"/>
    <lineage>
        <taxon>Bacteria</taxon>
        <taxon>Pseudomonadati</taxon>
        <taxon>Pseudomonadota</taxon>
        <taxon>Alphaproteobacteria</taxon>
        <taxon>Acetobacterales</taxon>
        <taxon>Acetobacteraceae</taxon>
        <taxon>Neoroseomonas</taxon>
    </lineage>
</organism>
<dbReference type="Proteomes" id="UP000562254">
    <property type="component" value="Unassembled WGS sequence"/>
</dbReference>
<accession>A0A840XT21</accession>
<evidence type="ECO:0000313" key="2">
    <source>
        <dbReference type="Proteomes" id="UP000562254"/>
    </source>
</evidence>
<comment type="caution">
    <text evidence="1">The sequence shown here is derived from an EMBL/GenBank/DDBJ whole genome shotgun (WGS) entry which is preliminary data.</text>
</comment>
<dbReference type="InterPro" id="IPR012899">
    <property type="entry name" value="LTXXQ"/>
</dbReference>
<dbReference type="EMBL" id="JACIJE010000019">
    <property type="protein sequence ID" value="MBB5691828.1"/>
    <property type="molecule type" value="Genomic_DNA"/>
</dbReference>
<evidence type="ECO:0000313" key="1">
    <source>
        <dbReference type="EMBL" id="MBB5691828.1"/>
    </source>
</evidence>
<keyword evidence="2" id="KW-1185">Reference proteome</keyword>
<dbReference type="Pfam" id="PF07813">
    <property type="entry name" value="LTXXQ"/>
    <property type="match status" value="1"/>
</dbReference>
<proteinExistence type="predicted"/>
<gene>
    <name evidence="1" type="ORF">FHS88_003989</name>
</gene>
<reference evidence="1 2" key="1">
    <citation type="submission" date="2020-08" db="EMBL/GenBank/DDBJ databases">
        <title>Genomic Encyclopedia of Type Strains, Phase IV (KMG-IV): sequencing the most valuable type-strain genomes for metagenomic binning, comparative biology and taxonomic classification.</title>
        <authorList>
            <person name="Goeker M."/>
        </authorList>
    </citation>
    <scope>NUCLEOTIDE SEQUENCE [LARGE SCALE GENOMIC DNA]</scope>
    <source>
        <strain evidence="1 2">DSM 25895</strain>
    </source>
</reference>